<dbReference type="Pfam" id="PF06439">
    <property type="entry name" value="3keto-disac_hyd"/>
    <property type="match status" value="1"/>
</dbReference>
<dbReference type="AlphaFoldDB" id="A0A645HBW6"/>
<dbReference type="InterPro" id="IPR010496">
    <property type="entry name" value="AL/BT2_dom"/>
</dbReference>
<proteinExistence type="predicted"/>
<protein>
    <recommendedName>
        <fullName evidence="1">3-keto-alpha-glucoside-1,2-lyase/3-keto-2-hydroxy-glucal hydratase domain-containing protein</fullName>
    </recommendedName>
</protein>
<name>A0A645HBW6_9ZZZZ</name>
<feature type="domain" description="3-keto-alpha-glucoside-1,2-lyase/3-keto-2-hydroxy-glucal hydratase" evidence="1">
    <location>
        <begin position="2"/>
        <end position="132"/>
    </location>
</feature>
<dbReference type="GO" id="GO:0016787">
    <property type="term" value="F:hydrolase activity"/>
    <property type="evidence" value="ECO:0007669"/>
    <property type="project" value="InterPro"/>
</dbReference>
<accession>A0A645HBW6</accession>
<sequence length="134" mass="14746">MTPGANNGLGIRTPMEGDAAYVGMELQILDNDAPIYSKLKEYQYHGSVYGIIPALRGYLKPVGEWNYQEVIANGDNIKITLNGTVILEGNLREATKDGPKDKKSHPGVLNEKGHIGFLGHGSVVKFRNIRIKRL</sequence>
<comment type="caution">
    <text evidence="2">The sequence shown here is derived from an EMBL/GenBank/DDBJ whole genome shotgun (WGS) entry which is preliminary data.</text>
</comment>
<organism evidence="2">
    <name type="scientific">bioreactor metagenome</name>
    <dbReference type="NCBI Taxonomy" id="1076179"/>
    <lineage>
        <taxon>unclassified sequences</taxon>
        <taxon>metagenomes</taxon>
        <taxon>ecological metagenomes</taxon>
    </lineage>
</organism>
<reference evidence="2" key="1">
    <citation type="submission" date="2019-08" db="EMBL/GenBank/DDBJ databases">
        <authorList>
            <person name="Kucharzyk K."/>
            <person name="Murdoch R.W."/>
            <person name="Higgins S."/>
            <person name="Loffler F."/>
        </authorList>
    </citation>
    <scope>NUCLEOTIDE SEQUENCE</scope>
</reference>
<gene>
    <name evidence="2" type="ORF">SDC9_184036</name>
</gene>
<evidence type="ECO:0000259" key="1">
    <source>
        <dbReference type="Pfam" id="PF06439"/>
    </source>
</evidence>
<dbReference type="Gene3D" id="2.60.120.560">
    <property type="entry name" value="Exo-inulinase, domain 1"/>
    <property type="match status" value="1"/>
</dbReference>
<evidence type="ECO:0000313" key="2">
    <source>
        <dbReference type="EMBL" id="MPN36527.1"/>
    </source>
</evidence>
<dbReference type="EMBL" id="VSSQ01090698">
    <property type="protein sequence ID" value="MPN36527.1"/>
    <property type="molecule type" value="Genomic_DNA"/>
</dbReference>